<sequence>MEMRLDLYLTKNNYVESREKAQRLIKNKKVKVNGNIVIKPSLKVSEKDNVEVLEIEKYVSRAAYKLLKAFREFKINVENKICSDIGSSTGGFTQVLLENGAKKIYAIDSGTNQLHISLRNNPKIILMENTNARYLKKEDFDDIEFFTCDVSFISVTKLINSIKEITISNAEGIILIKPQFELTSTKLIKGIVKDEKSRKEAIKKVTDAFKKEGFEILGITESPIKGKEGNMEFLLYVRKNN</sequence>
<keyword evidence="6" id="KW-1185">Reference proteome</keyword>
<evidence type="ECO:0000256" key="3">
    <source>
        <dbReference type="PROSITE-ProRule" id="PRU00182"/>
    </source>
</evidence>
<dbReference type="PIRSF" id="PIRSF005578">
    <property type="entry name" value="TlyA"/>
    <property type="match status" value="1"/>
</dbReference>
<dbReference type="RefSeq" id="WP_084670668.1">
    <property type="nucleotide sequence ID" value="NZ_FQUI01000006.1"/>
</dbReference>
<dbReference type="SUPFAM" id="SSF53335">
    <property type="entry name" value="S-adenosyl-L-methionine-dependent methyltransferases"/>
    <property type="match status" value="1"/>
</dbReference>
<dbReference type="InterPro" id="IPR047048">
    <property type="entry name" value="TlyA"/>
</dbReference>
<dbReference type="GO" id="GO:0008168">
    <property type="term" value="F:methyltransferase activity"/>
    <property type="evidence" value="ECO:0007669"/>
    <property type="project" value="UniProtKB-KW"/>
</dbReference>
<dbReference type="InterPro" id="IPR004538">
    <property type="entry name" value="Hemolysin_A/TlyA"/>
</dbReference>
<dbReference type="PROSITE" id="PS50889">
    <property type="entry name" value="S4"/>
    <property type="match status" value="1"/>
</dbReference>
<dbReference type="STRING" id="1122195.SAMN02745164_00590"/>
<feature type="domain" description="RNA-binding S4" evidence="4">
    <location>
        <begin position="3"/>
        <end position="67"/>
    </location>
</feature>
<evidence type="ECO:0000256" key="1">
    <source>
        <dbReference type="ARBA" id="ARBA00022884"/>
    </source>
</evidence>
<name>A0A1M4U6B8_MARH1</name>
<dbReference type="AlphaFoldDB" id="A0A1M4U6B8"/>
<dbReference type="InterPro" id="IPR036986">
    <property type="entry name" value="S4_RNA-bd_sf"/>
</dbReference>
<dbReference type="NCBIfam" id="TIGR00478">
    <property type="entry name" value="tly"/>
    <property type="match status" value="1"/>
</dbReference>
<comment type="similarity">
    <text evidence="2">Belongs to the TlyA family.</text>
</comment>
<dbReference type="InterPro" id="IPR002942">
    <property type="entry name" value="S4_RNA-bd"/>
</dbReference>
<dbReference type="SUPFAM" id="SSF55174">
    <property type="entry name" value="Alpha-L RNA-binding motif"/>
    <property type="match status" value="1"/>
</dbReference>
<evidence type="ECO:0000259" key="4">
    <source>
        <dbReference type="SMART" id="SM00363"/>
    </source>
</evidence>
<evidence type="ECO:0000256" key="2">
    <source>
        <dbReference type="ARBA" id="ARBA00029460"/>
    </source>
</evidence>
<dbReference type="Pfam" id="PF01728">
    <property type="entry name" value="FtsJ"/>
    <property type="match status" value="1"/>
</dbReference>
<organism evidence="5 6">
    <name type="scientific">Marinitoga hydrogenitolerans (strain DSM 16785 / JCM 12826 / AT1271)</name>
    <dbReference type="NCBI Taxonomy" id="1122195"/>
    <lineage>
        <taxon>Bacteria</taxon>
        <taxon>Thermotogati</taxon>
        <taxon>Thermotogota</taxon>
        <taxon>Thermotogae</taxon>
        <taxon>Petrotogales</taxon>
        <taxon>Petrotogaceae</taxon>
        <taxon>Marinitoga</taxon>
    </lineage>
</organism>
<dbReference type="PANTHER" id="PTHR32319:SF0">
    <property type="entry name" value="BACTERIAL HEMOLYSIN-LIKE PROTEIN"/>
    <property type="match status" value="1"/>
</dbReference>
<dbReference type="InterPro" id="IPR002877">
    <property type="entry name" value="RNA_MeTrfase_FtsJ_dom"/>
</dbReference>
<proteinExistence type="inferred from homology"/>
<dbReference type="Gene3D" id="3.40.50.150">
    <property type="entry name" value="Vaccinia Virus protein VP39"/>
    <property type="match status" value="1"/>
</dbReference>
<gene>
    <name evidence="5" type="ORF">SAMN02745164_00590</name>
</gene>
<dbReference type="Proteomes" id="UP000184334">
    <property type="component" value="Unassembled WGS sequence"/>
</dbReference>
<protein>
    <submittedName>
        <fullName evidence="5">23S rRNA (Cytidine1920-2'-O)/16S rRNA (Cytidine1409-2'-O)-methyltransferase</fullName>
    </submittedName>
</protein>
<dbReference type="OrthoDB" id="9784736at2"/>
<reference evidence="5" key="1">
    <citation type="submission" date="2016-11" db="EMBL/GenBank/DDBJ databases">
        <authorList>
            <person name="Varghese N."/>
            <person name="Submissions S."/>
        </authorList>
    </citation>
    <scope>NUCLEOTIDE SEQUENCE [LARGE SCALE GENOMIC DNA]</scope>
    <source>
        <strain evidence="5">DSM 16785</strain>
    </source>
</reference>
<keyword evidence="1 3" id="KW-0694">RNA-binding</keyword>
<dbReference type="GO" id="GO:0003723">
    <property type="term" value="F:RNA binding"/>
    <property type="evidence" value="ECO:0007669"/>
    <property type="project" value="UniProtKB-KW"/>
</dbReference>
<evidence type="ECO:0000313" key="6">
    <source>
        <dbReference type="Proteomes" id="UP000184334"/>
    </source>
</evidence>
<dbReference type="SMART" id="SM00363">
    <property type="entry name" value="S4"/>
    <property type="match status" value="1"/>
</dbReference>
<dbReference type="Gene3D" id="3.10.290.10">
    <property type="entry name" value="RNA-binding S4 domain"/>
    <property type="match status" value="1"/>
</dbReference>
<dbReference type="CDD" id="cd00165">
    <property type="entry name" value="S4"/>
    <property type="match status" value="1"/>
</dbReference>
<evidence type="ECO:0000313" key="5">
    <source>
        <dbReference type="EMBL" id="SHE52184.1"/>
    </source>
</evidence>
<dbReference type="GO" id="GO:0032259">
    <property type="term" value="P:methylation"/>
    <property type="evidence" value="ECO:0007669"/>
    <property type="project" value="UniProtKB-KW"/>
</dbReference>
<dbReference type="InterPro" id="IPR029063">
    <property type="entry name" value="SAM-dependent_MTases_sf"/>
</dbReference>
<dbReference type="PANTHER" id="PTHR32319">
    <property type="entry name" value="BACTERIAL HEMOLYSIN-LIKE PROTEIN"/>
    <property type="match status" value="1"/>
</dbReference>
<comment type="caution">
    <text evidence="5">The sequence shown here is derived from an EMBL/GenBank/DDBJ whole genome shotgun (WGS) entry which is preliminary data.</text>
</comment>
<dbReference type="EMBL" id="FQUI01000006">
    <property type="protein sequence ID" value="SHE52184.1"/>
    <property type="molecule type" value="Genomic_DNA"/>
</dbReference>
<dbReference type="Pfam" id="PF01479">
    <property type="entry name" value="S4"/>
    <property type="match status" value="1"/>
</dbReference>
<accession>A0A1M4U6B8</accession>